<dbReference type="PANTHER" id="PTHR31618:SF7">
    <property type="entry name" value="MECHANOSENSITIVE ION CHANNEL PROTEIN"/>
    <property type="match status" value="1"/>
</dbReference>
<feature type="compositionally biased region" description="Polar residues" evidence="10">
    <location>
        <begin position="50"/>
        <end position="64"/>
    </location>
</feature>
<keyword evidence="7 9" id="KW-0472">Membrane</keyword>
<evidence type="ECO:0000259" key="12">
    <source>
        <dbReference type="Pfam" id="PF00924"/>
    </source>
</evidence>
<dbReference type="Pfam" id="PF00924">
    <property type="entry name" value="MS_channel_2nd"/>
    <property type="match status" value="1"/>
</dbReference>
<keyword evidence="8" id="KW-0407">Ion channel</keyword>
<dbReference type="Gene3D" id="2.30.30.60">
    <property type="match status" value="1"/>
</dbReference>
<evidence type="ECO:0000313" key="15">
    <source>
        <dbReference type="Proteomes" id="UP001161247"/>
    </source>
</evidence>
<reference evidence="14" key="1">
    <citation type="submission" date="2023-03" db="EMBL/GenBank/DDBJ databases">
        <authorList>
            <person name="Julca I."/>
        </authorList>
    </citation>
    <scope>NUCLEOTIDE SEQUENCE</scope>
</reference>
<evidence type="ECO:0000256" key="2">
    <source>
        <dbReference type="ARBA" id="ARBA00008017"/>
    </source>
</evidence>
<dbReference type="SUPFAM" id="SSF50182">
    <property type="entry name" value="Sm-like ribonucleoproteins"/>
    <property type="match status" value="1"/>
</dbReference>
<evidence type="ECO:0000256" key="5">
    <source>
        <dbReference type="ARBA" id="ARBA00022989"/>
    </source>
</evidence>
<feature type="transmembrane region" description="Helical" evidence="11">
    <location>
        <begin position="207"/>
        <end position="227"/>
    </location>
</feature>
<gene>
    <name evidence="14" type="ORF">OLC1_LOCUS10449</name>
</gene>
<accession>A0AAV1CYZ4</accession>
<feature type="compositionally biased region" description="Basic and acidic residues" evidence="10">
    <location>
        <begin position="153"/>
        <end position="165"/>
    </location>
</feature>
<evidence type="ECO:0000256" key="8">
    <source>
        <dbReference type="ARBA" id="ARBA00023303"/>
    </source>
</evidence>
<dbReference type="InterPro" id="IPR058650">
    <property type="entry name" value="Msy1/2-like"/>
</dbReference>
<dbReference type="PANTHER" id="PTHR31618">
    <property type="entry name" value="MECHANOSENSITIVE ION CHANNEL PROTEIN 5"/>
    <property type="match status" value="1"/>
</dbReference>
<dbReference type="GO" id="GO:0006820">
    <property type="term" value="P:monoatomic anion transport"/>
    <property type="evidence" value="ECO:0007669"/>
    <property type="project" value="TreeGrafter"/>
</dbReference>
<dbReference type="InterPro" id="IPR023408">
    <property type="entry name" value="MscS_beta-dom_sf"/>
</dbReference>
<sequence length="808" mass="91900">MESEKGVEIAIPILEASKRSDAGKQEGGNLPKYSSGRANESGAYCVSNAVQGKTSNGNSVNADQTLRRRHGSSKFTETDSSLISELQIRSLSMKTSKFTQTKSRVLDVEQSDPTSLNAVFESNEMKNTGFHARGSLSQKIKSMRAGTLAPSEGKGDDYGEGSDHKDDEEDDDEKEEEEEYGEKKGDEKKGKRRRFSKISKKLKAMDVVIEWLLFTGAMVVLIASLYADDLKFRAIWGLEIWKWCVLVAVIFCGRLVTKWAKDAIVFLIESKFLFNERVVYFLHGVKQSVRVAIWLALVLGAWVLLIDRDTIKRSKETVKVLSYITKALVASLIGAVMWMVKTLLVKFIAASFHVKTFFAKIREAISDEYVLWTLSVPPSLNLEEDGSNNQAKNQCFGFKLAKWLRWGSKKECTGVDDQQKVLQKKSSQVQQEGKITLRKLGKMKPGKMPASTMGQLIDRIKSSKLSIVSSALYDDHLDDGGEQKDITSRKEAEAAASLIFQNVRRRGRDYIKKGDLLPFMNKENGDCLVEWFEKVAEEEKITETNLSEWAVNTFRQREYLSHSLKDAKTAIEELNRILSGIVLVLIIVVWLLLMGFATTKVIFLMSSQILLAGFVFRNACKTVFEALIFVFVMHPFDVGDRCVIDGVMMVVEEMDILKTAFLRYDNEMIYYPNAVLATKAISNFNRSPQKMGDTVNFDIDIWTPAESIETLKAKIKEYIEEKSHYWHPDHSLQIKEIENMNKMKMALYVNHRMNFQDYLQKMNRRTELMMELKKMFEEIGIRYHQLPQEMHINYIGSASPMAHSGSVF</sequence>
<feature type="region of interest" description="Disordered" evidence="10">
    <location>
        <begin position="1"/>
        <end position="38"/>
    </location>
</feature>
<keyword evidence="3" id="KW-0813">Transport</keyword>
<feature type="region of interest" description="Disordered" evidence="10">
    <location>
        <begin position="130"/>
        <end position="186"/>
    </location>
</feature>
<evidence type="ECO:0000256" key="11">
    <source>
        <dbReference type="SAM" id="Phobius"/>
    </source>
</evidence>
<dbReference type="GO" id="GO:0005886">
    <property type="term" value="C:plasma membrane"/>
    <property type="evidence" value="ECO:0007669"/>
    <property type="project" value="UniProtKB-UniRule"/>
</dbReference>
<protein>
    <recommendedName>
        <fullName evidence="9">Mechanosensitive ion channel protein</fullName>
    </recommendedName>
</protein>
<evidence type="ECO:0000259" key="13">
    <source>
        <dbReference type="Pfam" id="PF25886"/>
    </source>
</evidence>
<keyword evidence="4 11" id="KW-0812">Transmembrane</keyword>
<feature type="compositionally biased region" description="Acidic residues" evidence="10">
    <location>
        <begin position="166"/>
        <end position="180"/>
    </location>
</feature>
<evidence type="ECO:0000256" key="1">
    <source>
        <dbReference type="ARBA" id="ARBA00004127"/>
    </source>
</evidence>
<organism evidence="14 15">
    <name type="scientific">Oldenlandia corymbosa var. corymbosa</name>
    <dbReference type="NCBI Taxonomy" id="529605"/>
    <lineage>
        <taxon>Eukaryota</taxon>
        <taxon>Viridiplantae</taxon>
        <taxon>Streptophyta</taxon>
        <taxon>Embryophyta</taxon>
        <taxon>Tracheophyta</taxon>
        <taxon>Spermatophyta</taxon>
        <taxon>Magnoliopsida</taxon>
        <taxon>eudicotyledons</taxon>
        <taxon>Gunneridae</taxon>
        <taxon>Pentapetalae</taxon>
        <taxon>asterids</taxon>
        <taxon>lamiids</taxon>
        <taxon>Gentianales</taxon>
        <taxon>Rubiaceae</taxon>
        <taxon>Rubioideae</taxon>
        <taxon>Spermacoceae</taxon>
        <taxon>Hedyotis-Oldenlandia complex</taxon>
        <taxon>Oldenlandia</taxon>
    </lineage>
</organism>
<evidence type="ECO:0000313" key="14">
    <source>
        <dbReference type="EMBL" id="CAI9100687.1"/>
    </source>
</evidence>
<feature type="region of interest" description="Disordered" evidence="10">
    <location>
        <begin position="50"/>
        <end position="81"/>
    </location>
</feature>
<feature type="transmembrane region" description="Helical" evidence="11">
    <location>
        <begin position="233"/>
        <end position="256"/>
    </location>
</feature>
<name>A0AAV1CYZ4_OLDCO</name>
<proteinExistence type="inferred from homology"/>
<dbReference type="FunFam" id="2.30.30.60:FF:000003">
    <property type="entry name" value="Predicted mechanosensitive ion channel"/>
    <property type="match status" value="1"/>
</dbReference>
<dbReference type="InterPro" id="IPR010920">
    <property type="entry name" value="LSM_dom_sf"/>
</dbReference>
<feature type="domain" description="Mechanosensitive ion channel MscS" evidence="12">
    <location>
        <begin position="628"/>
        <end position="686"/>
    </location>
</feature>
<evidence type="ECO:0000256" key="6">
    <source>
        <dbReference type="ARBA" id="ARBA00023065"/>
    </source>
</evidence>
<feature type="domain" description="Mechanosensitive ion channel protein Msy1/2-like transmembrane" evidence="13">
    <location>
        <begin position="196"/>
        <end position="352"/>
    </location>
</feature>
<comment type="subcellular location">
    <subcellularLocation>
        <location evidence="1">Endomembrane system</location>
        <topology evidence="1">Multi-pass membrane protein</topology>
    </subcellularLocation>
    <subcellularLocation>
        <location evidence="9">Membrane</location>
    </subcellularLocation>
</comment>
<keyword evidence="15" id="KW-1185">Reference proteome</keyword>
<dbReference type="Proteomes" id="UP001161247">
    <property type="component" value="Chromosome 3"/>
</dbReference>
<evidence type="ECO:0000256" key="9">
    <source>
        <dbReference type="PIRNR" id="PIRNR017209"/>
    </source>
</evidence>
<evidence type="ECO:0000256" key="10">
    <source>
        <dbReference type="SAM" id="MobiDB-lite"/>
    </source>
</evidence>
<keyword evidence="5 11" id="KW-1133">Transmembrane helix</keyword>
<feature type="transmembrane region" description="Helical" evidence="11">
    <location>
        <begin position="327"/>
        <end position="349"/>
    </location>
</feature>
<dbReference type="InterPro" id="IPR006685">
    <property type="entry name" value="MscS_channel_2nd"/>
</dbReference>
<dbReference type="GO" id="GO:0050982">
    <property type="term" value="P:detection of mechanical stimulus"/>
    <property type="evidence" value="ECO:0007669"/>
    <property type="project" value="UniProtKB-ARBA"/>
</dbReference>
<feature type="transmembrane region" description="Helical" evidence="11">
    <location>
        <begin position="288"/>
        <end position="306"/>
    </location>
</feature>
<evidence type="ECO:0000256" key="3">
    <source>
        <dbReference type="ARBA" id="ARBA00022448"/>
    </source>
</evidence>
<dbReference type="AlphaFoldDB" id="A0AAV1CYZ4"/>
<dbReference type="EMBL" id="OX459120">
    <property type="protein sequence ID" value="CAI9100687.1"/>
    <property type="molecule type" value="Genomic_DNA"/>
</dbReference>
<comment type="similarity">
    <text evidence="2 9">Belongs to the MscS (TC 1.A.23) family.</text>
</comment>
<dbReference type="GO" id="GO:0008381">
    <property type="term" value="F:mechanosensitive monoatomic ion channel activity"/>
    <property type="evidence" value="ECO:0007669"/>
    <property type="project" value="TreeGrafter"/>
</dbReference>
<evidence type="ECO:0000256" key="4">
    <source>
        <dbReference type="ARBA" id="ARBA00022692"/>
    </source>
</evidence>
<dbReference type="Pfam" id="PF25886">
    <property type="entry name" value="Msy1"/>
    <property type="match status" value="1"/>
</dbReference>
<keyword evidence="6" id="KW-0406">Ion transport</keyword>
<dbReference type="InterPro" id="IPR016688">
    <property type="entry name" value="MscS-like_plants/fungi"/>
</dbReference>
<feature type="transmembrane region" description="Helical" evidence="11">
    <location>
        <begin position="609"/>
        <end position="633"/>
    </location>
</feature>
<evidence type="ECO:0000256" key="7">
    <source>
        <dbReference type="ARBA" id="ARBA00023136"/>
    </source>
</evidence>
<dbReference type="PIRSF" id="PIRSF017209">
    <property type="entry name" value="Memb_At2g17000_prd"/>
    <property type="match status" value="1"/>
</dbReference>
<feature type="transmembrane region" description="Helical" evidence="11">
    <location>
        <begin position="577"/>
        <end position="597"/>
    </location>
</feature>